<feature type="domain" description="Metallo-beta-lactamase" evidence="3">
    <location>
        <begin position="13"/>
        <end position="201"/>
    </location>
</feature>
<keyword evidence="5" id="KW-1185">Reference proteome</keyword>
<dbReference type="PANTHER" id="PTHR43546">
    <property type="entry name" value="UPF0173 METAL-DEPENDENT HYDROLASE MJ1163-RELATED"/>
    <property type="match status" value="1"/>
</dbReference>
<evidence type="ECO:0000313" key="4">
    <source>
        <dbReference type="EMBL" id="MBB6145255.1"/>
    </source>
</evidence>
<dbReference type="AlphaFoldDB" id="A0A841JXG6"/>
<accession>A0A841JXG6</accession>
<gene>
    <name evidence="4" type="ORF">HNQ77_003213</name>
</gene>
<name>A0A841JXG6_9BACT</name>
<dbReference type="HAMAP" id="MF_00457">
    <property type="entry name" value="UPF0173"/>
    <property type="match status" value="1"/>
</dbReference>
<dbReference type="Gene3D" id="3.60.15.10">
    <property type="entry name" value="Ribonuclease Z/Hydroxyacylglutathione hydrolase-like"/>
    <property type="match status" value="1"/>
</dbReference>
<evidence type="ECO:0000313" key="5">
    <source>
        <dbReference type="Proteomes" id="UP000538666"/>
    </source>
</evidence>
<comment type="similarity">
    <text evidence="2">Belongs to the UPF0173 family.</text>
</comment>
<dbReference type="GO" id="GO:0016787">
    <property type="term" value="F:hydrolase activity"/>
    <property type="evidence" value="ECO:0007669"/>
    <property type="project" value="UniProtKB-UniRule"/>
</dbReference>
<dbReference type="InterPro" id="IPR022877">
    <property type="entry name" value="UPF0173"/>
</dbReference>
<dbReference type="InterPro" id="IPR050114">
    <property type="entry name" value="UPF0173_UPF0282_UlaG_hydrolase"/>
</dbReference>
<dbReference type="Pfam" id="PF12706">
    <property type="entry name" value="Lactamase_B_2"/>
    <property type="match status" value="1"/>
</dbReference>
<dbReference type="OrthoDB" id="9789133at2"/>
<evidence type="ECO:0000256" key="2">
    <source>
        <dbReference type="HAMAP-Rule" id="MF_00457"/>
    </source>
</evidence>
<dbReference type="RefSeq" id="WP_050061637.1">
    <property type="nucleotide sequence ID" value="NZ_JACHEK010000006.1"/>
</dbReference>
<organism evidence="4 5">
    <name type="scientific">Silvibacterium bohemicum</name>
    <dbReference type="NCBI Taxonomy" id="1577686"/>
    <lineage>
        <taxon>Bacteria</taxon>
        <taxon>Pseudomonadati</taxon>
        <taxon>Acidobacteriota</taxon>
        <taxon>Terriglobia</taxon>
        <taxon>Terriglobales</taxon>
        <taxon>Acidobacteriaceae</taxon>
        <taxon>Silvibacterium</taxon>
    </lineage>
</organism>
<dbReference type="InterPro" id="IPR001279">
    <property type="entry name" value="Metallo-B-lactamas"/>
</dbReference>
<dbReference type="InterPro" id="IPR036866">
    <property type="entry name" value="RibonucZ/Hydroxyglut_hydro"/>
</dbReference>
<comment type="caution">
    <text evidence="4">The sequence shown here is derived from an EMBL/GenBank/DDBJ whole genome shotgun (WGS) entry which is preliminary data.</text>
</comment>
<dbReference type="PANTHER" id="PTHR43546:SF3">
    <property type="entry name" value="UPF0173 METAL-DEPENDENT HYDROLASE MJ1163"/>
    <property type="match status" value="1"/>
</dbReference>
<proteinExistence type="inferred from homology"/>
<dbReference type="Proteomes" id="UP000538666">
    <property type="component" value="Unassembled WGS sequence"/>
</dbReference>
<evidence type="ECO:0000259" key="3">
    <source>
        <dbReference type="SMART" id="SM00849"/>
    </source>
</evidence>
<dbReference type="EMBL" id="JACHEK010000006">
    <property type="protein sequence ID" value="MBB6145255.1"/>
    <property type="molecule type" value="Genomic_DNA"/>
</dbReference>
<dbReference type="NCBIfam" id="NF001911">
    <property type="entry name" value="PRK00685.1"/>
    <property type="match status" value="1"/>
</dbReference>
<protein>
    <recommendedName>
        <fullName evidence="2">UPF0173 metal-dependent hydrolase HNQ77_003213</fullName>
    </recommendedName>
</protein>
<sequence length="236" mass="25206">MANLKGAQITWLGHSVVLITTAKGTQILIDPFLEQNPKYPKDYKLPEKIDLLLLSHGHGDHIADAVSVAKKHKAQAVGIFELIAWLQSKGVEDAVGMNLGGTYRFKDVAVSLVEAKHSSSIQDGEETLYAGVAAGLVLAIDDGPVIYHAGDTSLFSDMQIIKDLYSPEIGLLPIGDHYTMGPKAAALAAGYLGVKTVIPIHYGTFPQLTGTPEELQTHLEKQGVETLTLTPGATAK</sequence>
<keyword evidence="1 2" id="KW-0378">Hydrolase</keyword>
<dbReference type="SUPFAM" id="SSF56281">
    <property type="entry name" value="Metallo-hydrolase/oxidoreductase"/>
    <property type="match status" value="1"/>
</dbReference>
<reference evidence="4 5" key="1">
    <citation type="submission" date="2020-08" db="EMBL/GenBank/DDBJ databases">
        <title>Genomic Encyclopedia of Type Strains, Phase IV (KMG-IV): sequencing the most valuable type-strain genomes for metagenomic binning, comparative biology and taxonomic classification.</title>
        <authorList>
            <person name="Goeker M."/>
        </authorList>
    </citation>
    <scope>NUCLEOTIDE SEQUENCE [LARGE SCALE GENOMIC DNA]</scope>
    <source>
        <strain evidence="4 5">DSM 103733</strain>
    </source>
</reference>
<evidence type="ECO:0000256" key="1">
    <source>
        <dbReference type="ARBA" id="ARBA00022801"/>
    </source>
</evidence>
<dbReference type="SMART" id="SM00849">
    <property type="entry name" value="Lactamase_B"/>
    <property type="match status" value="1"/>
</dbReference>